<evidence type="ECO:0000256" key="1">
    <source>
        <dbReference type="SAM" id="MobiDB-lite"/>
    </source>
</evidence>
<proteinExistence type="predicted"/>
<keyword evidence="2" id="KW-0472">Membrane</keyword>
<keyword evidence="2" id="KW-1133">Transmembrane helix</keyword>
<feature type="transmembrane region" description="Helical" evidence="2">
    <location>
        <begin position="62"/>
        <end position="83"/>
    </location>
</feature>
<feature type="region of interest" description="Disordered" evidence="1">
    <location>
        <begin position="1"/>
        <end position="24"/>
    </location>
</feature>
<name>K7U9Q9_MAIZE</name>
<dbReference type="OMA" id="MAWEDAS"/>
<evidence type="ECO:0000256" key="2">
    <source>
        <dbReference type="SAM" id="Phobius"/>
    </source>
</evidence>
<feature type="compositionally biased region" description="Low complexity" evidence="1">
    <location>
        <begin position="15"/>
        <end position="24"/>
    </location>
</feature>
<keyword evidence="2" id="KW-0812">Transmembrane</keyword>
<feature type="transmembrane region" description="Helical" evidence="2">
    <location>
        <begin position="35"/>
        <end position="56"/>
    </location>
</feature>
<dbReference type="EMBL" id="CM000780">
    <property type="protein sequence ID" value="AQK56290.1"/>
    <property type="molecule type" value="Genomic_DNA"/>
</dbReference>
<dbReference type="AlphaFoldDB" id="K7U9Q9"/>
<dbReference type="HOGENOM" id="CLU_178812_0_0_1"/>
<protein>
    <submittedName>
        <fullName evidence="3">Uncharacterized protein</fullName>
    </submittedName>
</protein>
<gene>
    <name evidence="3" type="ORF">ZEAMMB73_Zm00001d052135</name>
</gene>
<dbReference type="FunCoup" id="K7U9Q9">
    <property type="interactions" value="1091"/>
</dbReference>
<dbReference type="InParanoid" id="K7U9Q9"/>
<reference evidence="3" key="1">
    <citation type="submission" date="2015-12" db="EMBL/GenBank/DDBJ databases">
        <title>Update maize B73 reference genome by single molecule sequencing technologies.</title>
        <authorList>
            <consortium name="Maize Genome Sequencing Project"/>
            <person name="Ware D."/>
        </authorList>
    </citation>
    <scope>NUCLEOTIDE SEQUENCE</scope>
    <source>
        <tissue evidence="3">Seedling</tissue>
    </source>
</reference>
<dbReference type="PaxDb" id="4577-AC194980.3_FGP005"/>
<evidence type="ECO:0000313" key="3">
    <source>
        <dbReference type="EMBL" id="AQK56290.1"/>
    </source>
</evidence>
<organism evidence="3">
    <name type="scientific">Zea mays</name>
    <name type="common">Maize</name>
    <dbReference type="NCBI Taxonomy" id="4577"/>
    <lineage>
        <taxon>Eukaryota</taxon>
        <taxon>Viridiplantae</taxon>
        <taxon>Streptophyta</taxon>
        <taxon>Embryophyta</taxon>
        <taxon>Tracheophyta</taxon>
        <taxon>Spermatophyta</taxon>
        <taxon>Magnoliopsida</taxon>
        <taxon>Liliopsida</taxon>
        <taxon>Poales</taxon>
        <taxon>Poaceae</taxon>
        <taxon>PACMAD clade</taxon>
        <taxon>Panicoideae</taxon>
        <taxon>Andropogonodae</taxon>
        <taxon>Andropogoneae</taxon>
        <taxon>Tripsacinae</taxon>
        <taxon>Zea</taxon>
    </lineage>
</organism>
<accession>K7U9Q9</accession>
<sequence length="99" mass="10810">MAWEDASSVTDDTPATAQEQEQEQAVARRGHPLRIWALQLMLSGATVVIGAAAAPVPVPPPQLFLALMAWLVELVVHVCYVSLRYSLIKPVLPFSRSKC</sequence>